<proteinExistence type="predicted"/>
<evidence type="ECO:0000313" key="3">
    <source>
        <dbReference type="Proteomes" id="UP000700596"/>
    </source>
</evidence>
<protein>
    <submittedName>
        <fullName evidence="2">Uncharacterized protein</fullName>
    </submittedName>
</protein>
<organism evidence="2 3">
    <name type="scientific">Dendryphion nanum</name>
    <dbReference type="NCBI Taxonomy" id="256645"/>
    <lineage>
        <taxon>Eukaryota</taxon>
        <taxon>Fungi</taxon>
        <taxon>Dikarya</taxon>
        <taxon>Ascomycota</taxon>
        <taxon>Pezizomycotina</taxon>
        <taxon>Dothideomycetes</taxon>
        <taxon>Pleosporomycetidae</taxon>
        <taxon>Pleosporales</taxon>
        <taxon>Torulaceae</taxon>
        <taxon>Dendryphion</taxon>
    </lineage>
</organism>
<keyword evidence="3" id="KW-1185">Reference proteome</keyword>
<dbReference type="Pfam" id="PF19373">
    <property type="entry name" value="DUF5948"/>
    <property type="match status" value="1"/>
</dbReference>
<feature type="signal peptide" evidence="1">
    <location>
        <begin position="1"/>
        <end position="19"/>
    </location>
</feature>
<dbReference type="InterPro" id="IPR045992">
    <property type="entry name" value="DUF5948"/>
</dbReference>
<comment type="caution">
    <text evidence="2">The sequence shown here is derived from an EMBL/GenBank/DDBJ whole genome shotgun (WGS) entry which is preliminary data.</text>
</comment>
<evidence type="ECO:0000256" key="1">
    <source>
        <dbReference type="SAM" id="SignalP"/>
    </source>
</evidence>
<dbReference type="AlphaFoldDB" id="A0A9P9IZL2"/>
<feature type="chain" id="PRO_5040391358" evidence="1">
    <location>
        <begin position="20"/>
        <end position="106"/>
    </location>
</feature>
<dbReference type="Proteomes" id="UP000700596">
    <property type="component" value="Unassembled WGS sequence"/>
</dbReference>
<sequence length="106" mass="12091">MRFTLYTAMLLTAIGGVLAGQNCKCQHPSGTGPQWNQLTKECCNSETTGCWPINAVFPGPNNQRTRYELYQFRGIQQLLPQQRCSWCVLLGLDRLTHNYPRILDED</sequence>
<name>A0A9P9IZL2_9PLEO</name>
<dbReference type="OrthoDB" id="3924472at2759"/>
<reference evidence="2" key="1">
    <citation type="journal article" date="2021" name="Nat. Commun.">
        <title>Genetic determinants of endophytism in the Arabidopsis root mycobiome.</title>
        <authorList>
            <person name="Mesny F."/>
            <person name="Miyauchi S."/>
            <person name="Thiergart T."/>
            <person name="Pickel B."/>
            <person name="Atanasova L."/>
            <person name="Karlsson M."/>
            <person name="Huettel B."/>
            <person name="Barry K.W."/>
            <person name="Haridas S."/>
            <person name="Chen C."/>
            <person name="Bauer D."/>
            <person name="Andreopoulos W."/>
            <person name="Pangilinan J."/>
            <person name="LaButti K."/>
            <person name="Riley R."/>
            <person name="Lipzen A."/>
            <person name="Clum A."/>
            <person name="Drula E."/>
            <person name="Henrissat B."/>
            <person name="Kohler A."/>
            <person name="Grigoriev I.V."/>
            <person name="Martin F.M."/>
            <person name="Hacquard S."/>
        </authorList>
    </citation>
    <scope>NUCLEOTIDE SEQUENCE</scope>
    <source>
        <strain evidence="2">MPI-CAGE-CH-0243</strain>
    </source>
</reference>
<gene>
    <name evidence="2" type="ORF">B0J11DRAFT_179929</name>
</gene>
<keyword evidence="1" id="KW-0732">Signal</keyword>
<evidence type="ECO:0000313" key="2">
    <source>
        <dbReference type="EMBL" id="KAH7136189.1"/>
    </source>
</evidence>
<accession>A0A9P9IZL2</accession>
<dbReference type="EMBL" id="JAGMWT010000002">
    <property type="protein sequence ID" value="KAH7136189.1"/>
    <property type="molecule type" value="Genomic_DNA"/>
</dbReference>